<dbReference type="SUPFAM" id="SSF57850">
    <property type="entry name" value="RING/U-box"/>
    <property type="match status" value="1"/>
</dbReference>
<dbReference type="InterPro" id="IPR008913">
    <property type="entry name" value="Znf_CHY"/>
</dbReference>
<dbReference type="GO" id="GO:0016567">
    <property type="term" value="P:protein ubiquitination"/>
    <property type="evidence" value="ECO:0007669"/>
    <property type="project" value="TreeGrafter"/>
</dbReference>
<dbReference type="InterPro" id="IPR001841">
    <property type="entry name" value="Znf_RING"/>
</dbReference>
<dbReference type="InterPro" id="IPR037275">
    <property type="entry name" value="Znf_CTCHY_sf"/>
</dbReference>
<dbReference type="OrthoDB" id="411372at2759"/>
<dbReference type="Pfam" id="PF13639">
    <property type="entry name" value="zf-RING_2"/>
    <property type="match status" value="1"/>
</dbReference>
<dbReference type="Pfam" id="PF14599">
    <property type="entry name" value="zinc_ribbon_6"/>
    <property type="match status" value="1"/>
</dbReference>
<dbReference type="SMART" id="SM00184">
    <property type="entry name" value="RING"/>
    <property type="match status" value="1"/>
</dbReference>
<keyword evidence="1" id="KW-0479">Metal-binding</keyword>
<organism evidence="8 9">
    <name type="scientific">Cryphonectria parasitica (strain ATCC 38755 / EP155)</name>
    <dbReference type="NCBI Taxonomy" id="660469"/>
    <lineage>
        <taxon>Eukaryota</taxon>
        <taxon>Fungi</taxon>
        <taxon>Dikarya</taxon>
        <taxon>Ascomycota</taxon>
        <taxon>Pezizomycotina</taxon>
        <taxon>Sordariomycetes</taxon>
        <taxon>Sordariomycetidae</taxon>
        <taxon>Diaporthales</taxon>
        <taxon>Cryphonectriaceae</taxon>
        <taxon>Cryphonectria-Endothia species complex</taxon>
        <taxon>Cryphonectria</taxon>
    </lineage>
</organism>
<dbReference type="Gene3D" id="2.20.28.10">
    <property type="match status" value="1"/>
</dbReference>
<dbReference type="GO" id="GO:0006511">
    <property type="term" value="P:ubiquitin-dependent protein catabolic process"/>
    <property type="evidence" value="ECO:0007669"/>
    <property type="project" value="TreeGrafter"/>
</dbReference>
<dbReference type="PANTHER" id="PTHR21319">
    <property type="entry name" value="RING FINGER AND CHY ZINC FINGER DOMAIN-CONTAINING PROTEIN 1"/>
    <property type="match status" value="1"/>
</dbReference>
<keyword evidence="9" id="KW-1185">Reference proteome</keyword>
<evidence type="ECO:0000313" key="9">
    <source>
        <dbReference type="Proteomes" id="UP000803844"/>
    </source>
</evidence>
<evidence type="ECO:0000256" key="4">
    <source>
        <dbReference type="PROSITE-ProRule" id="PRU00601"/>
    </source>
</evidence>
<dbReference type="RefSeq" id="XP_040777101.1">
    <property type="nucleotide sequence ID" value="XM_040915846.1"/>
</dbReference>
<sequence>DEDLPELGCVHYKRNIKVQCAECDKWYTCRLCHDDAEEHTLPRKHTKNMLCMLCGHAQKASDTCAHCGESAASYYCNICKLWSDDVNKHIYHCDDCGICRVGRGLEKDFFHCKTCRACISIATKDDHKCIERATDANCPICNDDMFSSPQQVIFMECGHPIHRNCFQQYMNTSYKCPLCSKSIVKMDALFLNLANIIKEQPMPEEYRGIRSVLFCNDCSAKSSTDYHFLGLRCQICQSFNT</sequence>
<dbReference type="PANTHER" id="PTHR21319:SF0">
    <property type="entry name" value="AND RING FINGER DOMAIN PROTEIN, PUTATIVE (AFU_ORTHOLOGUE AFUA_1G08900)-RELATED"/>
    <property type="match status" value="1"/>
</dbReference>
<accession>A0A9P4Y4S4</accession>
<dbReference type="PROSITE" id="PS50089">
    <property type="entry name" value="ZF_RING_2"/>
    <property type="match status" value="1"/>
</dbReference>
<evidence type="ECO:0000259" key="5">
    <source>
        <dbReference type="PROSITE" id="PS50089"/>
    </source>
</evidence>
<evidence type="ECO:0000256" key="1">
    <source>
        <dbReference type="ARBA" id="ARBA00022723"/>
    </source>
</evidence>
<dbReference type="GeneID" id="63832975"/>
<feature type="domain" description="CTCHY-type" evidence="7">
    <location>
        <begin position="71"/>
        <end position="137"/>
    </location>
</feature>
<dbReference type="SUPFAM" id="SSF161219">
    <property type="entry name" value="CHY zinc finger-like"/>
    <property type="match status" value="1"/>
</dbReference>
<evidence type="ECO:0000256" key="3">
    <source>
        <dbReference type="ARBA" id="ARBA00022833"/>
    </source>
</evidence>
<protein>
    <submittedName>
        <fullName evidence="8">Zf-CHY-domain-containing protein</fullName>
    </submittedName>
</protein>
<dbReference type="InterPro" id="IPR039512">
    <property type="entry name" value="RCHY1_zinc-ribbon"/>
</dbReference>
<dbReference type="PROSITE" id="PS51266">
    <property type="entry name" value="ZF_CHY"/>
    <property type="match status" value="1"/>
</dbReference>
<dbReference type="InterPro" id="IPR017921">
    <property type="entry name" value="Znf_CTCHY"/>
</dbReference>
<evidence type="ECO:0000259" key="7">
    <source>
        <dbReference type="PROSITE" id="PS51270"/>
    </source>
</evidence>
<dbReference type="EMBL" id="MU032347">
    <property type="protein sequence ID" value="KAF3766140.1"/>
    <property type="molecule type" value="Genomic_DNA"/>
</dbReference>
<dbReference type="Gene3D" id="3.30.40.10">
    <property type="entry name" value="Zinc/RING finger domain, C3HC4 (zinc finger)"/>
    <property type="match status" value="1"/>
</dbReference>
<dbReference type="Proteomes" id="UP000803844">
    <property type="component" value="Unassembled WGS sequence"/>
</dbReference>
<feature type="domain" description="CHY-type" evidence="6">
    <location>
        <begin position="2"/>
        <end position="69"/>
    </location>
</feature>
<evidence type="ECO:0000256" key="2">
    <source>
        <dbReference type="ARBA" id="ARBA00022771"/>
    </source>
</evidence>
<comment type="caution">
    <text evidence="8">The sequence shown here is derived from an EMBL/GenBank/DDBJ whole genome shotgun (WGS) entry which is preliminary data.</text>
</comment>
<dbReference type="PROSITE" id="PS51270">
    <property type="entry name" value="ZF_CTCHY"/>
    <property type="match status" value="1"/>
</dbReference>
<dbReference type="GO" id="GO:0061630">
    <property type="term" value="F:ubiquitin protein ligase activity"/>
    <property type="evidence" value="ECO:0007669"/>
    <property type="project" value="TreeGrafter"/>
</dbReference>
<reference evidence="8" key="1">
    <citation type="journal article" date="2020" name="Phytopathology">
        <title>Genome sequence of the chestnut blight fungus Cryphonectria parasitica EP155: A fundamental resource for an archetypical invasive plant pathogen.</title>
        <authorList>
            <person name="Crouch J.A."/>
            <person name="Dawe A."/>
            <person name="Aerts A."/>
            <person name="Barry K."/>
            <person name="Churchill A.C.L."/>
            <person name="Grimwood J."/>
            <person name="Hillman B."/>
            <person name="Milgroom M.G."/>
            <person name="Pangilinan J."/>
            <person name="Smith M."/>
            <person name="Salamov A."/>
            <person name="Schmutz J."/>
            <person name="Yadav J."/>
            <person name="Grigoriev I.V."/>
            <person name="Nuss D."/>
        </authorList>
    </citation>
    <scope>NUCLEOTIDE SEQUENCE</scope>
    <source>
        <strain evidence="8">EP155</strain>
    </source>
</reference>
<dbReference type="InterPro" id="IPR013083">
    <property type="entry name" value="Znf_RING/FYVE/PHD"/>
</dbReference>
<feature type="non-terminal residue" evidence="8">
    <location>
        <position position="241"/>
    </location>
</feature>
<feature type="non-terminal residue" evidence="8">
    <location>
        <position position="1"/>
    </location>
</feature>
<keyword evidence="3" id="KW-0862">Zinc</keyword>
<dbReference type="AlphaFoldDB" id="A0A9P4Y4S4"/>
<proteinExistence type="predicted"/>
<evidence type="ECO:0000259" key="6">
    <source>
        <dbReference type="PROSITE" id="PS51266"/>
    </source>
</evidence>
<dbReference type="SUPFAM" id="SSF161245">
    <property type="entry name" value="Zinc hairpin stack"/>
    <property type="match status" value="1"/>
</dbReference>
<dbReference type="InterPro" id="IPR037274">
    <property type="entry name" value="Znf_CHY_sf"/>
</dbReference>
<gene>
    <name evidence="8" type="ORF">M406DRAFT_230636</name>
</gene>
<feature type="domain" description="RING-type" evidence="5">
    <location>
        <begin position="138"/>
        <end position="180"/>
    </location>
</feature>
<keyword evidence="2 4" id="KW-0863">Zinc-finger</keyword>
<dbReference type="Pfam" id="PF05495">
    <property type="entry name" value="zf-CHY"/>
    <property type="match status" value="1"/>
</dbReference>
<evidence type="ECO:0000313" key="8">
    <source>
        <dbReference type="EMBL" id="KAF3766140.1"/>
    </source>
</evidence>
<dbReference type="GO" id="GO:0008270">
    <property type="term" value="F:zinc ion binding"/>
    <property type="evidence" value="ECO:0007669"/>
    <property type="project" value="UniProtKB-KW"/>
</dbReference>
<dbReference type="GO" id="GO:0005634">
    <property type="term" value="C:nucleus"/>
    <property type="evidence" value="ECO:0007669"/>
    <property type="project" value="TreeGrafter"/>
</dbReference>
<name>A0A9P4Y4S4_CRYP1</name>